<keyword evidence="1" id="KW-0175">Coiled coil</keyword>
<feature type="region of interest" description="Disordered" evidence="2">
    <location>
        <begin position="1"/>
        <end position="33"/>
    </location>
</feature>
<keyword evidence="4" id="KW-1185">Reference proteome</keyword>
<sequence>MNVPQMARSAHIGQNVDGVMMDSTDGHRLPPAPALNEADEYEASTKAMNNFNQALKRLSDNLEEMTQSIEQTNTITSAWLSLWHTK</sequence>
<evidence type="ECO:0000256" key="1">
    <source>
        <dbReference type="SAM" id="Coils"/>
    </source>
</evidence>
<name>T0Q2F8_SAPDV</name>
<dbReference type="VEuPathDB" id="FungiDB:SDRG_10199"/>
<protein>
    <submittedName>
        <fullName evidence="3">Uncharacterized protein</fullName>
    </submittedName>
</protein>
<feature type="coiled-coil region" evidence="1">
    <location>
        <begin position="41"/>
        <end position="75"/>
    </location>
</feature>
<gene>
    <name evidence="3" type="ORF">SDRG_10199</name>
</gene>
<dbReference type="OMA" id="SIEQTNT"/>
<dbReference type="EMBL" id="JH767165">
    <property type="protein sequence ID" value="EQC31999.1"/>
    <property type="molecule type" value="Genomic_DNA"/>
</dbReference>
<dbReference type="AlphaFoldDB" id="T0Q2F8"/>
<evidence type="ECO:0000256" key="2">
    <source>
        <dbReference type="SAM" id="MobiDB-lite"/>
    </source>
</evidence>
<dbReference type="InParanoid" id="T0Q2F8"/>
<accession>T0Q2F8</accession>
<organism evidence="3 4">
    <name type="scientific">Saprolegnia diclina (strain VS20)</name>
    <dbReference type="NCBI Taxonomy" id="1156394"/>
    <lineage>
        <taxon>Eukaryota</taxon>
        <taxon>Sar</taxon>
        <taxon>Stramenopiles</taxon>
        <taxon>Oomycota</taxon>
        <taxon>Saprolegniomycetes</taxon>
        <taxon>Saprolegniales</taxon>
        <taxon>Saprolegniaceae</taxon>
        <taxon>Saprolegnia</taxon>
    </lineage>
</organism>
<dbReference type="Proteomes" id="UP000030762">
    <property type="component" value="Unassembled WGS sequence"/>
</dbReference>
<evidence type="ECO:0000313" key="4">
    <source>
        <dbReference type="Proteomes" id="UP000030762"/>
    </source>
</evidence>
<proteinExistence type="predicted"/>
<evidence type="ECO:0000313" key="3">
    <source>
        <dbReference type="EMBL" id="EQC31999.1"/>
    </source>
</evidence>
<dbReference type="GeneID" id="19950926"/>
<dbReference type="RefSeq" id="XP_008614401.1">
    <property type="nucleotide sequence ID" value="XM_008616179.1"/>
</dbReference>
<dbReference type="OrthoDB" id="77268at2759"/>
<reference evidence="3 4" key="1">
    <citation type="submission" date="2012-04" db="EMBL/GenBank/DDBJ databases">
        <title>The Genome Sequence of Saprolegnia declina VS20.</title>
        <authorList>
            <consortium name="The Broad Institute Genome Sequencing Platform"/>
            <person name="Russ C."/>
            <person name="Nusbaum C."/>
            <person name="Tyler B."/>
            <person name="van West P."/>
            <person name="Dieguez-Uribeondo J."/>
            <person name="de Bruijn I."/>
            <person name="Tripathy S."/>
            <person name="Jiang R."/>
            <person name="Young S.K."/>
            <person name="Zeng Q."/>
            <person name="Gargeya S."/>
            <person name="Fitzgerald M."/>
            <person name="Haas B."/>
            <person name="Abouelleil A."/>
            <person name="Alvarado L."/>
            <person name="Arachchi H.M."/>
            <person name="Berlin A."/>
            <person name="Chapman S.B."/>
            <person name="Goldberg J."/>
            <person name="Griggs A."/>
            <person name="Gujja S."/>
            <person name="Hansen M."/>
            <person name="Howarth C."/>
            <person name="Imamovic A."/>
            <person name="Larimer J."/>
            <person name="McCowen C."/>
            <person name="Montmayeur A."/>
            <person name="Murphy C."/>
            <person name="Neiman D."/>
            <person name="Pearson M."/>
            <person name="Priest M."/>
            <person name="Roberts A."/>
            <person name="Saif S."/>
            <person name="Shea T."/>
            <person name="Sisk P."/>
            <person name="Sykes S."/>
            <person name="Wortman J."/>
            <person name="Nusbaum C."/>
            <person name="Birren B."/>
        </authorList>
    </citation>
    <scope>NUCLEOTIDE SEQUENCE [LARGE SCALE GENOMIC DNA]</scope>
    <source>
        <strain evidence="3 4">VS20</strain>
    </source>
</reference>